<name>A0A3N0DTL9_9ACTN</name>
<dbReference type="RefSeq" id="WP_123233255.1">
    <property type="nucleotide sequence ID" value="NZ_RJSG01000002.1"/>
</dbReference>
<reference evidence="1 2" key="1">
    <citation type="submission" date="2018-11" db="EMBL/GenBank/DDBJ databases">
        <authorList>
            <person name="Li F."/>
        </authorList>
    </citation>
    <scope>NUCLEOTIDE SEQUENCE [LARGE SCALE GENOMIC DNA]</scope>
    <source>
        <strain evidence="1 2">KIS18-7</strain>
    </source>
</reference>
<accession>A0A3N0DTL9</accession>
<comment type="caution">
    <text evidence="1">The sequence shown here is derived from an EMBL/GenBank/DDBJ whole genome shotgun (WGS) entry which is preliminary data.</text>
</comment>
<organism evidence="1 2">
    <name type="scientific">Nocardioides marmorisolisilvae</name>
    <dbReference type="NCBI Taxonomy" id="1542737"/>
    <lineage>
        <taxon>Bacteria</taxon>
        <taxon>Bacillati</taxon>
        <taxon>Actinomycetota</taxon>
        <taxon>Actinomycetes</taxon>
        <taxon>Propionibacteriales</taxon>
        <taxon>Nocardioidaceae</taxon>
        <taxon>Nocardioides</taxon>
    </lineage>
</organism>
<keyword evidence="2" id="KW-1185">Reference proteome</keyword>
<proteinExistence type="predicted"/>
<protein>
    <recommendedName>
        <fullName evidence="3">Nuclear transport factor 2 family protein</fullName>
    </recommendedName>
</protein>
<dbReference type="EMBL" id="RJSG01000002">
    <property type="protein sequence ID" value="RNL78753.1"/>
    <property type="molecule type" value="Genomic_DNA"/>
</dbReference>
<evidence type="ECO:0000313" key="2">
    <source>
        <dbReference type="Proteomes" id="UP000277094"/>
    </source>
</evidence>
<dbReference type="OrthoDB" id="3870905at2"/>
<dbReference type="AlphaFoldDB" id="A0A3N0DTL9"/>
<sequence length="139" mass="15879">MSAATETRPDATTAVAGLIRFLETGEVAEGLFAPDMFSDVSLPTWWLQAETADRLVAIREHAHPFRGTVQVQRVDPTDRGFVIEFEERWEDKGERWYAREIIRADVEGATITEMAIYCTGDWDDQRQREHAEQVALVRP</sequence>
<dbReference type="Proteomes" id="UP000277094">
    <property type="component" value="Unassembled WGS sequence"/>
</dbReference>
<gene>
    <name evidence="1" type="ORF">EFL95_06675</name>
</gene>
<evidence type="ECO:0000313" key="1">
    <source>
        <dbReference type="EMBL" id="RNL78753.1"/>
    </source>
</evidence>
<evidence type="ECO:0008006" key="3">
    <source>
        <dbReference type="Google" id="ProtNLM"/>
    </source>
</evidence>